<feature type="compositionally biased region" description="Basic and acidic residues" evidence="4">
    <location>
        <begin position="789"/>
        <end position="816"/>
    </location>
</feature>
<dbReference type="PANTHER" id="PTHR46231">
    <property type="entry name" value="ANKYRIN REPEAT AND BTB/POZ DOMAIN-CONTAINING PROTEIN 1"/>
    <property type="match status" value="1"/>
</dbReference>
<keyword evidence="2" id="KW-0677">Repeat</keyword>
<evidence type="ECO:0000259" key="5">
    <source>
        <dbReference type="PROSITE" id="PS50097"/>
    </source>
</evidence>
<evidence type="ECO:0000313" key="7">
    <source>
        <dbReference type="Proteomes" id="UP000075714"/>
    </source>
</evidence>
<feature type="compositionally biased region" description="Pro residues" evidence="4">
    <location>
        <begin position="21"/>
        <end position="32"/>
    </location>
</feature>
<feature type="compositionally biased region" description="Pro residues" evidence="4">
    <location>
        <begin position="864"/>
        <end position="873"/>
    </location>
</feature>
<dbReference type="InterPro" id="IPR044515">
    <property type="entry name" value="ABTB1"/>
</dbReference>
<keyword evidence="3" id="KW-0040">ANK repeat</keyword>
<feature type="compositionally biased region" description="Gly residues" evidence="4">
    <location>
        <begin position="714"/>
        <end position="727"/>
    </location>
</feature>
<comment type="pathway">
    <text evidence="1">Protein modification; protein ubiquitination.</text>
</comment>
<feature type="compositionally biased region" description="Low complexity" evidence="4">
    <location>
        <begin position="692"/>
        <end position="713"/>
    </location>
</feature>
<name>A0A150FXX0_GONPE</name>
<feature type="compositionally biased region" description="Acidic residues" evidence="4">
    <location>
        <begin position="482"/>
        <end position="491"/>
    </location>
</feature>
<accession>A0A150FXX0</accession>
<evidence type="ECO:0000313" key="6">
    <source>
        <dbReference type="EMBL" id="KXZ42449.1"/>
    </source>
</evidence>
<sequence length="873" mass="86538">MRVQILAATKVTAVITRPLPVAAPDPAPPDPAPAAAAAADSAPPPGRPRPQPRTQVLVFCAFGVCPLTLPDGGEDGANADAEGRRGAPSDAAAAPAAAAAALGEPLHLTGYAAAHVTKAAAADYDPHSDSVVVAVPGGLLSLGRDNRVSILAGDPDLGPAAHPRDGLGDDASVARPFRVAAGGPPPPPPEPSPGGAVVHFMEHGAGGAAAADGAGVALRRAQRLGDAFAIITLARPPNPGGGLVRNRVTGELLLPDTPRSLCRLLPLGGLEPAAGAGQEQSHEPRDGPPRRARFASIKALAADEHGNTFVLDDREGDGAGGGEGEVVTLERGLLEGDAPADCMAVLPGGRLVVWRSGGPNLAVLTLDAWTRGLLAGGAAAAGLCRCRLLSGAEGEAEGRRKRPRCGCLAGCLVADLGALLDGGQAAGGGEGGGGEGGGGGGVAGDGAAGASRLSDVTLVAGGRGSGAASGGSGADAGGGEGGEAEGGEGGEGEGGGDGSGRGGGGGGNARRSFPAHRAILAARCPYFRRLFAGGFADSAAPRVELRGAEPEALAAVLCHLYTGDPGDLAEGLLRPVAELADRLLLPELRDHVAARLVRSVTPGTVVDGMLWADRAGAGMEGLLRRLAAYFAAHRAEVAAQAPGGLDELVFRPSLFLLELPSDWAVQLRAQLRAGLAAGPLRDARRRLQDSLQASAASPPAQGPAAAAASPAAAGGEGGGGRRGGGGGREQRGGGGGREREKEREWDRDREADYGYGGSAGLVTRREADRPPSSVGSAGDAVRGGGGGGRGRDRGDPAGERVDRGGYTGCRDRDFGDRSGASGGRERGERDNRERGDRGGRGRGDRGGGGGDETPAEGAGADDSGPPPGLAVPQ</sequence>
<feature type="region of interest" description="Disordered" evidence="4">
    <location>
        <begin position="464"/>
        <end position="509"/>
    </location>
</feature>
<dbReference type="InterPro" id="IPR011333">
    <property type="entry name" value="SKP1/BTB/POZ_sf"/>
</dbReference>
<feature type="domain" description="BTB" evidence="5">
    <location>
        <begin position="511"/>
        <end position="564"/>
    </location>
</feature>
<dbReference type="AlphaFoldDB" id="A0A150FXX0"/>
<keyword evidence="7" id="KW-1185">Reference proteome</keyword>
<dbReference type="SMART" id="SM00225">
    <property type="entry name" value="BTB"/>
    <property type="match status" value="1"/>
</dbReference>
<proteinExistence type="predicted"/>
<dbReference type="Pfam" id="PF00651">
    <property type="entry name" value="BTB"/>
    <property type="match status" value="1"/>
</dbReference>
<evidence type="ECO:0000256" key="4">
    <source>
        <dbReference type="SAM" id="MobiDB-lite"/>
    </source>
</evidence>
<dbReference type="Proteomes" id="UP000075714">
    <property type="component" value="Unassembled WGS sequence"/>
</dbReference>
<dbReference type="CDD" id="cd18186">
    <property type="entry name" value="BTB_POZ_ZBTB_KLHL-like"/>
    <property type="match status" value="1"/>
</dbReference>
<protein>
    <recommendedName>
        <fullName evidence="5">BTB domain-containing protein</fullName>
    </recommendedName>
</protein>
<dbReference type="PROSITE" id="PS50097">
    <property type="entry name" value="BTB"/>
    <property type="match status" value="1"/>
</dbReference>
<feature type="compositionally biased region" description="Basic and acidic residues" evidence="4">
    <location>
        <begin position="823"/>
        <end position="845"/>
    </location>
</feature>
<dbReference type="GO" id="GO:0000151">
    <property type="term" value="C:ubiquitin ligase complex"/>
    <property type="evidence" value="ECO:0007669"/>
    <property type="project" value="TreeGrafter"/>
</dbReference>
<evidence type="ECO:0000256" key="2">
    <source>
        <dbReference type="ARBA" id="ARBA00022737"/>
    </source>
</evidence>
<reference evidence="7" key="1">
    <citation type="journal article" date="2016" name="Nat. Commun.">
        <title>The Gonium pectorale genome demonstrates co-option of cell cycle regulation during the evolution of multicellularity.</title>
        <authorList>
            <person name="Hanschen E.R."/>
            <person name="Marriage T.N."/>
            <person name="Ferris P.J."/>
            <person name="Hamaji T."/>
            <person name="Toyoda A."/>
            <person name="Fujiyama A."/>
            <person name="Neme R."/>
            <person name="Noguchi H."/>
            <person name="Minakuchi Y."/>
            <person name="Suzuki M."/>
            <person name="Kawai-Toyooka H."/>
            <person name="Smith D.R."/>
            <person name="Sparks H."/>
            <person name="Anderson J."/>
            <person name="Bakaric R."/>
            <person name="Luria V."/>
            <person name="Karger A."/>
            <person name="Kirschner M.W."/>
            <person name="Durand P.M."/>
            <person name="Michod R.E."/>
            <person name="Nozaki H."/>
            <person name="Olson B.J."/>
        </authorList>
    </citation>
    <scope>NUCLEOTIDE SEQUENCE [LARGE SCALE GENOMIC DNA]</scope>
    <source>
        <strain evidence="7">NIES-2863</strain>
    </source>
</reference>
<dbReference type="STRING" id="33097.A0A150FXX0"/>
<dbReference type="EMBL" id="LSYV01000145">
    <property type="protein sequence ID" value="KXZ42449.1"/>
    <property type="molecule type" value="Genomic_DNA"/>
</dbReference>
<organism evidence="6 7">
    <name type="scientific">Gonium pectorale</name>
    <name type="common">Green alga</name>
    <dbReference type="NCBI Taxonomy" id="33097"/>
    <lineage>
        <taxon>Eukaryota</taxon>
        <taxon>Viridiplantae</taxon>
        <taxon>Chlorophyta</taxon>
        <taxon>core chlorophytes</taxon>
        <taxon>Chlorophyceae</taxon>
        <taxon>CS clade</taxon>
        <taxon>Chlamydomonadales</taxon>
        <taxon>Volvocaceae</taxon>
        <taxon>Gonium</taxon>
    </lineage>
</organism>
<comment type="caution">
    <text evidence="6">The sequence shown here is derived from an EMBL/GenBank/DDBJ whole genome shotgun (WGS) entry which is preliminary data.</text>
</comment>
<feature type="compositionally biased region" description="Basic and acidic residues" evidence="4">
    <location>
        <begin position="728"/>
        <end position="752"/>
    </location>
</feature>
<feature type="region of interest" description="Disordered" evidence="4">
    <location>
        <begin position="686"/>
        <end position="873"/>
    </location>
</feature>
<evidence type="ECO:0000256" key="1">
    <source>
        <dbReference type="ARBA" id="ARBA00004906"/>
    </source>
</evidence>
<dbReference type="InterPro" id="IPR000210">
    <property type="entry name" value="BTB/POZ_dom"/>
</dbReference>
<dbReference type="Gene3D" id="3.30.710.10">
    <property type="entry name" value="Potassium Channel Kv1.1, Chain A"/>
    <property type="match status" value="1"/>
</dbReference>
<evidence type="ECO:0000256" key="3">
    <source>
        <dbReference type="ARBA" id="ARBA00023043"/>
    </source>
</evidence>
<dbReference type="OrthoDB" id="546239at2759"/>
<dbReference type="PANTHER" id="PTHR46231:SF1">
    <property type="entry name" value="ANKYRIN REPEAT AND BTB_POZ DOMAIN-CONTAINING PROTEIN 1"/>
    <property type="match status" value="1"/>
</dbReference>
<dbReference type="GO" id="GO:0005737">
    <property type="term" value="C:cytoplasm"/>
    <property type="evidence" value="ECO:0007669"/>
    <property type="project" value="TreeGrafter"/>
</dbReference>
<dbReference type="SUPFAM" id="SSF54695">
    <property type="entry name" value="POZ domain"/>
    <property type="match status" value="1"/>
</dbReference>
<feature type="region of interest" description="Disordered" evidence="4">
    <location>
        <begin position="20"/>
        <end position="52"/>
    </location>
</feature>
<feature type="compositionally biased region" description="Gly residues" evidence="4">
    <location>
        <begin position="492"/>
        <end position="508"/>
    </location>
</feature>
<feature type="compositionally biased region" description="Pro residues" evidence="4">
    <location>
        <begin position="42"/>
        <end position="51"/>
    </location>
</feature>
<feature type="compositionally biased region" description="Gly residues" evidence="4">
    <location>
        <begin position="464"/>
        <end position="481"/>
    </location>
</feature>
<gene>
    <name evidence="6" type="ORF">GPECTOR_145g740</name>
</gene>